<protein>
    <submittedName>
        <fullName evidence="1">Uncharacterized protein</fullName>
    </submittedName>
</protein>
<organism evidence="1 2">
    <name type="scientific">Glossina brevipalpis</name>
    <dbReference type="NCBI Taxonomy" id="37001"/>
    <lineage>
        <taxon>Eukaryota</taxon>
        <taxon>Metazoa</taxon>
        <taxon>Ecdysozoa</taxon>
        <taxon>Arthropoda</taxon>
        <taxon>Hexapoda</taxon>
        <taxon>Insecta</taxon>
        <taxon>Pterygota</taxon>
        <taxon>Neoptera</taxon>
        <taxon>Endopterygota</taxon>
        <taxon>Diptera</taxon>
        <taxon>Brachycera</taxon>
        <taxon>Muscomorpha</taxon>
        <taxon>Hippoboscoidea</taxon>
        <taxon>Glossinidae</taxon>
        <taxon>Glossina</taxon>
    </lineage>
</organism>
<reference evidence="1" key="2">
    <citation type="submission" date="2020-05" db="UniProtKB">
        <authorList>
            <consortium name="EnsemblMetazoa"/>
        </authorList>
    </citation>
    <scope>IDENTIFICATION</scope>
    <source>
        <strain evidence="1">IAEA</strain>
    </source>
</reference>
<keyword evidence="2" id="KW-1185">Reference proteome</keyword>
<name>A0A1A9WFQ5_9MUSC</name>
<dbReference type="VEuPathDB" id="VectorBase:GBRI018075"/>
<accession>A0A1A9WFQ5</accession>
<dbReference type="Proteomes" id="UP000091820">
    <property type="component" value="Unassembled WGS sequence"/>
</dbReference>
<proteinExistence type="predicted"/>
<sequence>MLVSIIHLNSMRDFYITFTWAYLREIDATKKTILTSFLYTEQACCLNNRRRYSRSYYVESSL</sequence>
<reference evidence="2" key="1">
    <citation type="submission" date="2014-03" db="EMBL/GenBank/DDBJ databases">
        <authorList>
            <person name="Aksoy S."/>
            <person name="Warren W."/>
            <person name="Wilson R.K."/>
        </authorList>
    </citation>
    <scope>NUCLEOTIDE SEQUENCE [LARGE SCALE GENOMIC DNA]</scope>
    <source>
        <strain evidence="2">IAEA</strain>
    </source>
</reference>
<dbReference type="EnsemblMetazoa" id="GBRI018075-RA">
    <property type="protein sequence ID" value="GBRI018075-PA"/>
    <property type="gene ID" value="GBRI018075"/>
</dbReference>
<dbReference type="AlphaFoldDB" id="A0A1A9WFQ5"/>
<evidence type="ECO:0000313" key="1">
    <source>
        <dbReference type="EnsemblMetazoa" id="GBRI018075-PA"/>
    </source>
</evidence>
<evidence type="ECO:0000313" key="2">
    <source>
        <dbReference type="Proteomes" id="UP000091820"/>
    </source>
</evidence>